<protein>
    <recommendedName>
        <fullName evidence="4">Cyclic nucleotide-binding domain-containing protein</fullName>
    </recommendedName>
</protein>
<keyword evidence="3" id="KW-0812">Transmembrane</keyword>
<evidence type="ECO:0000256" key="3">
    <source>
        <dbReference type="SAM" id="Phobius"/>
    </source>
</evidence>
<sequence length="313" mass="36301">MHAEVKKDSTDFPEKFLYCFWWGLLNLSSFGQNLETSTYAWENLFAVFISIVGLLLFLYLIGNLQTYMQLSTTTSEKLRRKTKMKGLEVELWLSENGLPKTMKARIMENVHRELGKNKNGHVEILTALPPEYLSYVKRCLCLATLRKVPKLKEIEGLDELKEICEHFKPVIYVKDSFIIREGWPLDMILLITQGNVLTYATSSGGKKDSSPPKSIKKGDFYGRELITWASKFPPSTELPISDKNVRAITRVEAFYLTAEDLRTHVILRYFWWQFTKSIDLKNLPDSQMQQLTEFAVRAFRRAIKRRSMQPPQG</sequence>
<feature type="transmembrane region" description="Helical" evidence="3">
    <location>
        <begin position="40"/>
        <end position="61"/>
    </location>
</feature>
<dbReference type="AlphaFoldDB" id="A0AAD4VR44"/>
<dbReference type="PROSITE" id="PS50042">
    <property type="entry name" value="CNMP_BINDING_3"/>
    <property type="match status" value="1"/>
</dbReference>
<keyword evidence="1" id="KW-0813">Transport</keyword>
<dbReference type="SUPFAM" id="SSF51206">
    <property type="entry name" value="cAMP-binding domain-like"/>
    <property type="match status" value="1"/>
</dbReference>
<gene>
    <name evidence="5" type="ORF">L3X38_029070</name>
</gene>
<dbReference type="Gene3D" id="2.60.120.10">
    <property type="entry name" value="Jelly Rolls"/>
    <property type="match status" value="1"/>
</dbReference>
<comment type="caution">
    <text evidence="5">The sequence shown here is derived from an EMBL/GenBank/DDBJ whole genome shotgun (WGS) entry which is preliminary data.</text>
</comment>
<dbReference type="InterPro" id="IPR018490">
    <property type="entry name" value="cNMP-bd_dom_sf"/>
</dbReference>
<dbReference type="EMBL" id="JAJFAZ020000005">
    <property type="protein sequence ID" value="KAI5329673.1"/>
    <property type="molecule type" value="Genomic_DNA"/>
</dbReference>
<accession>A0AAD4VR44</accession>
<keyword evidence="2" id="KW-0407">Ion channel</keyword>
<reference evidence="5 6" key="1">
    <citation type="journal article" date="2022" name="G3 (Bethesda)">
        <title>Whole-genome sequence and methylome profiling of the almond [Prunus dulcis (Mill.) D.A. Webb] cultivar 'Nonpareil'.</title>
        <authorList>
            <person name="D'Amico-Willman K.M."/>
            <person name="Ouma W.Z."/>
            <person name="Meulia T."/>
            <person name="Sideli G.M."/>
            <person name="Gradziel T.M."/>
            <person name="Fresnedo-Ramirez J."/>
        </authorList>
    </citation>
    <scope>NUCLEOTIDE SEQUENCE [LARGE SCALE GENOMIC DNA]</scope>
    <source>
        <strain evidence="5">Clone GOH B32 T37-40</strain>
    </source>
</reference>
<keyword evidence="6" id="KW-1185">Reference proteome</keyword>
<dbReference type="PANTHER" id="PTHR45651:SF68">
    <property type="entry name" value="ION TRANSPORT DOMAIN-CONTAINING PROTEIN"/>
    <property type="match status" value="1"/>
</dbReference>
<dbReference type="InterPro" id="IPR000595">
    <property type="entry name" value="cNMP-bd_dom"/>
</dbReference>
<dbReference type="CDD" id="cd00038">
    <property type="entry name" value="CAP_ED"/>
    <property type="match status" value="1"/>
</dbReference>
<keyword evidence="3" id="KW-0472">Membrane</keyword>
<name>A0AAD4VR44_PRUDU</name>
<evidence type="ECO:0000313" key="5">
    <source>
        <dbReference type="EMBL" id="KAI5329673.1"/>
    </source>
</evidence>
<dbReference type="SUPFAM" id="SSF81324">
    <property type="entry name" value="Voltage-gated potassium channels"/>
    <property type="match status" value="1"/>
</dbReference>
<evidence type="ECO:0000256" key="2">
    <source>
        <dbReference type="ARBA" id="ARBA00023303"/>
    </source>
</evidence>
<evidence type="ECO:0000256" key="1">
    <source>
        <dbReference type="ARBA" id="ARBA00023286"/>
    </source>
</evidence>
<keyword evidence="3" id="KW-1133">Transmembrane helix</keyword>
<keyword evidence="1" id="KW-1071">Ligand-gated ion channel</keyword>
<keyword evidence="1" id="KW-0406">Ion transport</keyword>
<organism evidence="5 6">
    <name type="scientific">Prunus dulcis</name>
    <name type="common">Almond</name>
    <name type="synonym">Amygdalus dulcis</name>
    <dbReference type="NCBI Taxonomy" id="3755"/>
    <lineage>
        <taxon>Eukaryota</taxon>
        <taxon>Viridiplantae</taxon>
        <taxon>Streptophyta</taxon>
        <taxon>Embryophyta</taxon>
        <taxon>Tracheophyta</taxon>
        <taxon>Spermatophyta</taxon>
        <taxon>Magnoliopsida</taxon>
        <taxon>eudicotyledons</taxon>
        <taxon>Gunneridae</taxon>
        <taxon>Pentapetalae</taxon>
        <taxon>rosids</taxon>
        <taxon>fabids</taxon>
        <taxon>Rosales</taxon>
        <taxon>Rosaceae</taxon>
        <taxon>Amygdaloideae</taxon>
        <taxon>Amygdaleae</taxon>
        <taxon>Prunus</taxon>
    </lineage>
</organism>
<evidence type="ECO:0000259" key="4">
    <source>
        <dbReference type="PROSITE" id="PS50042"/>
    </source>
</evidence>
<dbReference type="GO" id="GO:0016020">
    <property type="term" value="C:membrane"/>
    <property type="evidence" value="ECO:0007669"/>
    <property type="project" value="UniProtKB-SubCell"/>
</dbReference>
<feature type="domain" description="Cyclic nucleotide-binding" evidence="4">
    <location>
        <begin position="158"/>
        <end position="250"/>
    </location>
</feature>
<dbReference type="PANTHER" id="PTHR45651">
    <property type="entry name" value="CYCLIC NUCLEOTIDE-GATED ION CHANNEL 15-RELATED-RELATED"/>
    <property type="match status" value="1"/>
</dbReference>
<evidence type="ECO:0000313" key="6">
    <source>
        <dbReference type="Proteomes" id="UP001054821"/>
    </source>
</evidence>
<proteinExistence type="predicted"/>
<dbReference type="GO" id="GO:0034220">
    <property type="term" value="P:monoatomic ion transmembrane transport"/>
    <property type="evidence" value="ECO:0007669"/>
    <property type="project" value="UniProtKB-KW"/>
</dbReference>
<dbReference type="Proteomes" id="UP001054821">
    <property type="component" value="Chromosome 5"/>
</dbReference>
<dbReference type="InterPro" id="IPR014710">
    <property type="entry name" value="RmlC-like_jellyroll"/>
</dbReference>